<dbReference type="SUPFAM" id="SSF57716">
    <property type="entry name" value="Glucocorticoid receptor-like (DNA-binding domain)"/>
    <property type="match status" value="1"/>
</dbReference>
<dbReference type="Pfam" id="PF01428">
    <property type="entry name" value="zf-AN1"/>
    <property type="match status" value="1"/>
</dbReference>
<dbReference type="InterPro" id="IPR000058">
    <property type="entry name" value="Znf_AN1"/>
</dbReference>
<dbReference type="SUPFAM" id="SSF118310">
    <property type="entry name" value="AN1-like Zinc finger"/>
    <property type="match status" value="1"/>
</dbReference>
<evidence type="ECO:0000256" key="5">
    <source>
        <dbReference type="PROSITE-ProRule" id="PRU00449"/>
    </source>
</evidence>
<keyword evidence="4" id="KW-0862">Zinc</keyword>
<organism evidence="6 7">
    <name type="scientific">Nicotiana tabacum</name>
    <name type="common">Common tobacco</name>
    <dbReference type="NCBI Taxonomy" id="4097"/>
    <lineage>
        <taxon>Eukaryota</taxon>
        <taxon>Viridiplantae</taxon>
        <taxon>Streptophyta</taxon>
        <taxon>Embryophyta</taxon>
        <taxon>Tracheophyta</taxon>
        <taxon>Spermatophyta</taxon>
        <taxon>Magnoliopsida</taxon>
        <taxon>eudicotyledons</taxon>
        <taxon>Gunneridae</taxon>
        <taxon>Pentapetalae</taxon>
        <taxon>asterids</taxon>
        <taxon>lamiids</taxon>
        <taxon>Solanales</taxon>
        <taxon>Solanaceae</taxon>
        <taxon>Nicotianoideae</taxon>
        <taxon>Nicotianeae</taxon>
        <taxon>Nicotiana</taxon>
    </lineage>
</organism>
<dbReference type="PROSITE" id="PS51039">
    <property type="entry name" value="ZF_AN1"/>
    <property type="match status" value="1"/>
</dbReference>
<dbReference type="PANTHER" id="PTHR10634">
    <property type="entry name" value="AN1-TYPE ZINC FINGER PROTEIN"/>
    <property type="match status" value="1"/>
</dbReference>
<sequence>MTSSGKAENTSLCARGCGFYGNPSNHNLCSQCYKAFLKEEEAKNVIALSEKISSLTVDDSDSATTGNVGLMMKKQRCMICKKKLGLISFNCRCGGMFCGVHRYPEEHTCNFDFKSRGRVILAKENPLCKADKLETRI</sequence>
<evidence type="ECO:0000256" key="3">
    <source>
        <dbReference type="ARBA" id="ARBA00022771"/>
    </source>
</evidence>
<proteinExistence type="predicted"/>
<dbReference type="Pfam" id="PF01754">
    <property type="entry name" value="zf-A20"/>
    <property type="match status" value="1"/>
</dbReference>
<dbReference type="PaxDb" id="4097-A0A1S3ZRB5"/>
<dbReference type="OMA" id="PETLNMC"/>
<dbReference type="SMR" id="A0A1S3ZRB5"/>
<dbReference type="GeneID" id="107789534"/>
<evidence type="ECO:0000256" key="4">
    <source>
        <dbReference type="ARBA" id="ARBA00022833"/>
    </source>
</evidence>
<dbReference type="Gene3D" id="4.10.1110.10">
    <property type="entry name" value="AN1-like Zinc finger"/>
    <property type="match status" value="1"/>
</dbReference>
<dbReference type="Gene3D" id="1.20.5.4770">
    <property type="match status" value="1"/>
</dbReference>
<dbReference type="SMART" id="SM00259">
    <property type="entry name" value="ZnF_A20"/>
    <property type="match status" value="1"/>
</dbReference>
<dbReference type="RefSeq" id="XP_016466849.1">
    <property type="nucleotide sequence ID" value="XM_016611363.1"/>
</dbReference>
<dbReference type="PROSITE" id="PS51036">
    <property type="entry name" value="ZF_A20"/>
    <property type="match status" value="1"/>
</dbReference>
<reference evidence="7" key="2">
    <citation type="submission" date="2025-08" db="UniProtKB">
        <authorList>
            <consortium name="RefSeq"/>
        </authorList>
    </citation>
    <scope>IDENTIFICATION</scope>
</reference>
<dbReference type="OrthoDB" id="428577at2759"/>
<evidence type="ECO:0000256" key="2">
    <source>
        <dbReference type="ARBA" id="ARBA00022723"/>
    </source>
</evidence>
<dbReference type="PANTHER" id="PTHR10634:SF128">
    <property type="entry name" value="ZINC FINGER A20 AND AN1 DOMAIN-CONTAINING STRESS-ASSOCIATED PROTEIN 8"/>
    <property type="match status" value="1"/>
</dbReference>
<dbReference type="AlphaFoldDB" id="A0A1S3ZRB5"/>
<accession>A0A1S3ZRB5</accession>
<keyword evidence="2" id="KW-0479">Metal-binding</keyword>
<dbReference type="GO" id="GO:0008270">
    <property type="term" value="F:zinc ion binding"/>
    <property type="evidence" value="ECO:0007669"/>
    <property type="project" value="UniProtKB-KW"/>
</dbReference>
<dbReference type="FunFam" id="4.10.1110.10:FF:000001">
    <property type="entry name" value="Zinc finger AN1-type containing 6"/>
    <property type="match status" value="1"/>
</dbReference>
<reference evidence="6" key="1">
    <citation type="journal article" date="2014" name="Nat. Commun.">
        <title>The tobacco genome sequence and its comparison with those of tomato and potato.</title>
        <authorList>
            <person name="Sierro N."/>
            <person name="Battey J.N."/>
            <person name="Ouadi S."/>
            <person name="Bakaher N."/>
            <person name="Bovet L."/>
            <person name="Willig A."/>
            <person name="Goepfert S."/>
            <person name="Peitsch M.C."/>
            <person name="Ivanov N.V."/>
        </authorList>
    </citation>
    <scope>NUCLEOTIDE SEQUENCE [LARGE SCALE GENOMIC DNA]</scope>
</reference>
<dbReference type="InterPro" id="IPR035896">
    <property type="entry name" value="AN1-like_Znf"/>
</dbReference>
<dbReference type="InterPro" id="IPR050652">
    <property type="entry name" value="AN1_A20_ZnFinger"/>
</dbReference>
<comment type="function">
    <text evidence="1">May be involved in environmental stress response.</text>
</comment>
<dbReference type="SMART" id="SM00154">
    <property type="entry name" value="ZnF_AN1"/>
    <property type="match status" value="1"/>
</dbReference>
<evidence type="ECO:0000313" key="7">
    <source>
        <dbReference type="RefSeq" id="XP_016466849.1"/>
    </source>
</evidence>
<protein>
    <submittedName>
        <fullName evidence="7">Zinc finger A20 and AN1 domain-containing stress-associated protein 8</fullName>
    </submittedName>
</protein>
<keyword evidence="6" id="KW-1185">Reference proteome</keyword>
<name>A0A1S3ZRB5_TOBAC</name>
<gene>
    <name evidence="7" type="primary">LOC107789534</name>
</gene>
<keyword evidence="3 5" id="KW-0863">Zinc-finger</keyword>
<dbReference type="GO" id="GO:0003677">
    <property type="term" value="F:DNA binding"/>
    <property type="evidence" value="ECO:0007669"/>
    <property type="project" value="InterPro"/>
</dbReference>
<evidence type="ECO:0000256" key="1">
    <source>
        <dbReference type="ARBA" id="ARBA00003732"/>
    </source>
</evidence>
<dbReference type="InterPro" id="IPR002653">
    <property type="entry name" value="Znf_A20"/>
</dbReference>
<dbReference type="KEGG" id="nta:107789534"/>
<dbReference type="Proteomes" id="UP000790787">
    <property type="component" value="Chromosome 10"/>
</dbReference>
<evidence type="ECO:0000313" key="6">
    <source>
        <dbReference type="Proteomes" id="UP000790787"/>
    </source>
</evidence>